<proteinExistence type="predicted"/>
<dbReference type="AlphaFoldDB" id="A0A8H7BS83"/>
<dbReference type="EMBL" id="JABAYA010000094">
    <property type="protein sequence ID" value="KAF7725561.1"/>
    <property type="molecule type" value="Genomic_DNA"/>
</dbReference>
<reference evidence="3" key="1">
    <citation type="submission" date="2020-01" db="EMBL/GenBank/DDBJ databases">
        <title>Genome Sequencing of Three Apophysomyces-Like Fungal Strains Confirms a Novel Fungal Genus in the Mucoromycota with divergent Burkholderia-like Endosymbiotic Bacteria.</title>
        <authorList>
            <person name="Stajich J.E."/>
            <person name="Macias A.M."/>
            <person name="Carter-House D."/>
            <person name="Lovett B."/>
            <person name="Kasson L.R."/>
            <person name="Berry K."/>
            <person name="Grigoriev I."/>
            <person name="Chang Y."/>
            <person name="Spatafora J."/>
            <person name="Kasson M.T."/>
        </authorList>
    </citation>
    <scope>NUCLEOTIDE SEQUENCE</scope>
    <source>
        <strain evidence="3">NRRL A-21654</strain>
    </source>
</reference>
<gene>
    <name evidence="3" type="ORF">EC973_009516</name>
</gene>
<keyword evidence="1" id="KW-0732">Signal</keyword>
<dbReference type="InterPro" id="IPR052982">
    <property type="entry name" value="SRP1/TIP1-like"/>
</dbReference>
<evidence type="ECO:0000259" key="2">
    <source>
        <dbReference type="Pfam" id="PF10342"/>
    </source>
</evidence>
<evidence type="ECO:0000256" key="1">
    <source>
        <dbReference type="ARBA" id="ARBA00022729"/>
    </source>
</evidence>
<dbReference type="OrthoDB" id="2432613at2759"/>
<keyword evidence="4" id="KW-1185">Reference proteome</keyword>
<dbReference type="Pfam" id="PF10342">
    <property type="entry name" value="Kre9_KNH"/>
    <property type="match status" value="1"/>
</dbReference>
<comment type="caution">
    <text evidence="3">The sequence shown here is derived from an EMBL/GenBank/DDBJ whole genome shotgun (WGS) entry which is preliminary data.</text>
</comment>
<protein>
    <recommendedName>
        <fullName evidence="2">Yeast cell wall synthesis Kre9/Knh1-like N-terminal domain-containing protein</fullName>
    </recommendedName>
</protein>
<name>A0A8H7BS83_9FUNG</name>
<organism evidence="3 4">
    <name type="scientific">Apophysomyces ossiformis</name>
    <dbReference type="NCBI Taxonomy" id="679940"/>
    <lineage>
        <taxon>Eukaryota</taxon>
        <taxon>Fungi</taxon>
        <taxon>Fungi incertae sedis</taxon>
        <taxon>Mucoromycota</taxon>
        <taxon>Mucoromycotina</taxon>
        <taxon>Mucoromycetes</taxon>
        <taxon>Mucorales</taxon>
        <taxon>Mucorineae</taxon>
        <taxon>Mucoraceae</taxon>
        <taxon>Apophysomyces</taxon>
    </lineage>
</organism>
<dbReference type="Proteomes" id="UP000605846">
    <property type="component" value="Unassembled WGS sequence"/>
</dbReference>
<evidence type="ECO:0000313" key="4">
    <source>
        <dbReference type="Proteomes" id="UP000605846"/>
    </source>
</evidence>
<evidence type="ECO:0000313" key="3">
    <source>
        <dbReference type="EMBL" id="KAF7725561.1"/>
    </source>
</evidence>
<dbReference type="PANTHER" id="PTHR40633:SF1">
    <property type="entry name" value="GPI ANCHORED SERINE-THREONINE RICH PROTEIN (AFU_ORTHOLOGUE AFUA_1G03630)"/>
    <property type="match status" value="1"/>
</dbReference>
<accession>A0A8H7BS83</accession>
<feature type="domain" description="Yeast cell wall synthesis Kre9/Knh1-like N-terminal" evidence="2">
    <location>
        <begin position="13"/>
        <end position="108"/>
    </location>
</feature>
<sequence length="227" mass="24306">MYYVSATLSPSIPEPGTVWTAGEEYEITWEEDQMKPSLAEGWKKFKIDLMTGDDEDQKLLANVANNLKGSGPMTYTWKVPDVAPHAPIYFLMFTSDKGENAWTTRFAIVGEDGQQEEPEKKVQPNGEKIPWGVGKLLRSSSNTKSETKHASEFAAAAAPTVSSSSSMAQVTSQTSSASLSASANVAAASAVNEATQNAHKNSADPIFRTPIGLIGFIIALAFGSVVV</sequence>
<dbReference type="InterPro" id="IPR018466">
    <property type="entry name" value="Kre9/Knh1-like_N"/>
</dbReference>
<dbReference type="PANTHER" id="PTHR40633">
    <property type="entry name" value="MATRIX PROTEIN, PUTATIVE (AFU_ORTHOLOGUE AFUA_8G05410)-RELATED"/>
    <property type="match status" value="1"/>
</dbReference>